<sequence length="229" mass="24322">MFRPVFRPALALAALLAPLPALAGVQAVTERGFVVRYVAEVPASADETWETLIAPAKWWSKAHTYSGDSRNMTIDLRPGGCFCEILPSTVSPNAAPRGGVEHMRVVYVERGRALRMVGGLGPLQSDAATGVMTVMLKPAGAGTRILLEYTVGGYFRTEPRNLAPLVDQMLTEQVTSLAQKLGGKLVTVSEPASEPAREQGAGPSEPVPAPTAAPREPMKGDRIGEIIGH</sequence>
<feature type="region of interest" description="Disordered" evidence="1">
    <location>
        <begin position="189"/>
        <end position="229"/>
    </location>
</feature>
<gene>
    <name evidence="3" type="ORF">PYV00_06555</name>
</gene>
<dbReference type="InterPro" id="IPR023393">
    <property type="entry name" value="START-like_dom_sf"/>
</dbReference>
<keyword evidence="4" id="KW-1185">Reference proteome</keyword>
<organism evidence="3 4">
    <name type="scientific">Novosphingobium album</name>
    <name type="common">ex Liu et al. 2023</name>
    <dbReference type="NCBI Taxonomy" id="3031130"/>
    <lineage>
        <taxon>Bacteria</taxon>
        <taxon>Pseudomonadati</taxon>
        <taxon>Pseudomonadota</taxon>
        <taxon>Alphaproteobacteria</taxon>
        <taxon>Sphingomonadales</taxon>
        <taxon>Sphingomonadaceae</taxon>
        <taxon>Novosphingobium</taxon>
    </lineage>
</organism>
<feature type="signal peptide" evidence="2">
    <location>
        <begin position="1"/>
        <end position="23"/>
    </location>
</feature>
<reference evidence="3 4" key="1">
    <citation type="submission" date="2023-03" db="EMBL/GenBank/DDBJ databases">
        <title>NovoSphingobium album sp. nov. isolated from polycyclic aromatic hydrocarbons- and heavy-metal polluted soil.</title>
        <authorList>
            <person name="Liu Z."/>
            <person name="Wang K."/>
        </authorList>
    </citation>
    <scope>NUCLEOTIDE SEQUENCE [LARGE SCALE GENOMIC DNA]</scope>
    <source>
        <strain evidence="3 4">H3SJ31-1</strain>
    </source>
</reference>
<evidence type="ECO:0000313" key="3">
    <source>
        <dbReference type="EMBL" id="MDE8651381.1"/>
    </source>
</evidence>
<comment type="caution">
    <text evidence="3">The sequence shown here is derived from an EMBL/GenBank/DDBJ whole genome shotgun (WGS) entry which is preliminary data.</text>
</comment>
<feature type="compositionally biased region" description="Basic and acidic residues" evidence="1">
    <location>
        <begin position="216"/>
        <end position="229"/>
    </location>
</feature>
<dbReference type="SUPFAM" id="SSF55961">
    <property type="entry name" value="Bet v1-like"/>
    <property type="match status" value="1"/>
</dbReference>
<keyword evidence="2" id="KW-0732">Signal</keyword>
<accession>A0ABT5WMV4</accession>
<dbReference type="RefSeq" id="WP_275227480.1">
    <property type="nucleotide sequence ID" value="NZ_JARESE010000015.1"/>
</dbReference>
<evidence type="ECO:0000256" key="1">
    <source>
        <dbReference type="SAM" id="MobiDB-lite"/>
    </source>
</evidence>
<dbReference type="Gene3D" id="3.30.530.20">
    <property type="match status" value="1"/>
</dbReference>
<name>A0ABT5WMV4_9SPHN</name>
<protein>
    <submittedName>
        <fullName evidence="3">SRPBCC family protein</fullName>
    </submittedName>
</protein>
<proteinExistence type="predicted"/>
<feature type="chain" id="PRO_5046469145" evidence="2">
    <location>
        <begin position="24"/>
        <end position="229"/>
    </location>
</feature>
<evidence type="ECO:0000313" key="4">
    <source>
        <dbReference type="Proteomes" id="UP001216253"/>
    </source>
</evidence>
<dbReference type="Proteomes" id="UP001216253">
    <property type="component" value="Unassembled WGS sequence"/>
</dbReference>
<evidence type="ECO:0000256" key="2">
    <source>
        <dbReference type="SAM" id="SignalP"/>
    </source>
</evidence>
<dbReference type="EMBL" id="JARESE010000015">
    <property type="protein sequence ID" value="MDE8651381.1"/>
    <property type="molecule type" value="Genomic_DNA"/>
</dbReference>